<organism evidence="5 6">
    <name type="scientific">Massarina eburnea CBS 473.64</name>
    <dbReference type="NCBI Taxonomy" id="1395130"/>
    <lineage>
        <taxon>Eukaryota</taxon>
        <taxon>Fungi</taxon>
        <taxon>Dikarya</taxon>
        <taxon>Ascomycota</taxon>
        <taxon>Pezizomycotina</taxon>
        <taxon>Dothideomycetes</taxon>
        <taxon>Pleosporomycetidae</taxon>
        <taxon>Pleosporales</taxon>
        <taxon>Massarineae</taxon>
        <taxon>Massarinaceae</taxon>
        <taxon>Massarina</taxon>
    </lineage>
</organism>
<evidence type="ECO:0000256" key="2">
    <source>
        <dbReference type="ARBA" id="ARBA00022729"/>
    </source>
</evidence>
<comment type="similarity">
    <text evidence="1">Belongs to the STIG1 family.</text>
</comment>
<dbReference type="InterPro" id="IPR006969">
    <property type="entry name" value="Stig-like"/>
</dbReference>
<evidence type="ECO:0000313" key="6">
    <source>
        <dbReference type="Proteomes" id="UP000799753"/>
    </source>
</evidence>
<gene>
    <name evidence="5" type="ORF">P280DRAFT_269413</name>
</gene>
<name>A0A6A6S4S9_9PLEO</name>
<keyword evidence="6" id="KW-1185">Reference proteome</keyword>
<feature type="signal peptide" evidence="4">
    <location>
        <begin position="1"/>
        <end position="17"/>
    </location>
</feature>
<dbReference type="OrthoDB" id="5596743at2759"/>
<keyword evidence="2 4" id="KW-0732">Signal</keyword>
<accession>A0A6A6S4S9</accession>
<feature type="region of interest" description="Disordered" evidence="3">
    <location>
        <begin position="275"/>
        <end position="341"/>
    </location>
</feature>
<dbReference type="EMBL" id="MU006781">
    <property type="protein sequence ID" value="KAF2642615.1"/>
    <property type="molecule type" value="Genomic_DNA"/>
</dbReference>
<dbReference type="Proteomes" id="UP000799753">
    <property type="component" value="Unassembled WGS sequence"/>
</dbReference>
<feature type="chain" id="PRO_5025516558" evidence="4">
    <location>
        <begin position="18"/>
        <end position="536"/>
    </location>
</feature>
<dbReference type="Pfam" id="PF04885">
    <property type="entry name" value="Stig1"/>
    <property type="match status" value="1"/>
</dbReference>
<dbReference type="AlphaFoldDB" id="A0A6A6S4S9"/>
<feature type="region of interest" description="Disordered" evidence="3">
    <location>
        <begin position="208"/>
        <end position="263"/>
    </location>
</feature>
<evidence type="ECO:0000256" key="4">
    <source>
        <dbReference type="SAM" id="SignalP"/>
    </source>
</evidence>
<protein>
    <submittedName>
        <fullName evidence="5">Uncharacterized protein</fullName>
    </submittedName>
</protein>
<evidence type="ECO:0000256" key="3">
    <source>
        <dbReference type="SAM" id="MobiDB-lite"/>
    </source>
</evidence>
<sequence>MYLFSTFFVLFAPLVVAAILEERQDLVCAQDNCLRAVNGTRRGPSHPVTAQLNCRDYMTTTVIIDPILTTTTVTTSSSLTVVPPCPTFPTGTGGLRARDTPAAKLHKIGALEGRQDITSGAATKAGPVPYYATAACTLDRYSSACRCIGVTSGLVTSSSVLVTQTYTTTVVSTSYGACSAPAPTNGTTSRPGTSTTYTITMTHNSTTSTTTVVISSDTTRTGTGTGTGSHSHSTGTSIPSTSSDFSTTLPTLPPSPTPPFTNSTISFTTSFSLTSSSAPFPNTTLPSTTLPPTNTTLLPTTLPPTNTTLPSTTLPSTNTTLPSTTLPPTNTTLPSTTLPSTNITVPPTTFPANTSVPITLPPTNSTLSLTPVFPTNTTTSPTSTPTPCGGRGVRLCSGTCVDTTNDVQHCGTCNNACNPGYQCTNGVCTRPACDSDCQFSRLCGLSSQNTTCACGLDSANAQVCYNRDFDCNAGEPDQCDTTAECDVGSVCVLNACCGVRGGRCISTEGCGEQGASMELGERVAFGGMGKRSVRLF</sequence>
<evidence type="ECO:0000256" key="1">
    <source>
        <dbReference type="ARBA" id="ARBA00006010"/>
    </source>
</evidence>
<feature type="compositionally biased region" description="Low complexity" evidence="3">
    <location>
        <begin position="208"/>
        <end position="250"/>
    </location>
</feature>
<evidence type="ECO:0000313" key="5">
    <source>
        <dbReference type="EMBL" id="KAF2642615.1"/>
    </source>
</evidence>
<reference evidence="5" key="1">
    <citation type="journal article" date="2020" name="Stud. Mycol.">
        <title>101 Dothideomycetes genomes: a test case for predicting lifestyles and emergence of pathogens.</title>
        <authorList>
            <person name="Haridas S."/>
            <person name="Albert R."/>
            <person name="Binder M."/>
            <person name="Bloem J."/>
            <person name="Labutti K."/>
            <person name="Salamov A."/>
            <person name="Andreopoulos B."/>
            <person name="Baker S."/>
            <person name="Barry K."/>
            <person name="Bills G."/>
            <person name="Bluhm B."/>
            <person name="Cannon C."/>
            <person name="Castanera R."/>
            <person name="Culley D."/>
            <person name="Daum C."/>
            <person name="Ezra D."/>
            <person name="Gonzalez J."/>
            <person name="Henrissat B."/>
            <person name="Kuo A."/>
            <person name="Liang C."/>
            <person name="Lipzen A."/>
            <person name="Lutzoni F."/>
            <person name="Magnuson J."/>
            <person name="Mondo S."/>
            <person name="Nolan M."/>
            <person name="Ohm R."/>
            <person name="Pangilinan J."/>
            <person name="Park H.-J."/>
            <person name="Ramirez L."/>
            <person name="Alfaro M."/>
            <person name="Sun H."/>
            <person name="Tritt A."/>
            <person name="Yoshinaga Y."/>
            <person name="Zwiers L.-H."/>
            <person name="Turgeon B."/>
            <person name="Goodwin S."/>
            <person name="Spatafora J."/>
            <person name="Crous P."/>
            <person name="Grigoriev I."/>
        </authorList>
    </citation>
    <scope>NUCLEOTIDE SEQUENCE</scope>
    <source>
        <strain evidence="5">CBS 473.64</strain>
    </source>
</reference>
<proteinExistence type="inferred from homology"/>